<comment type="cofactor">
    <cofactor evidence="6">
        <name>Zn(2+)</name>
        <dbReference type="ChEBI" id="CHEBI:29105"/>
    </cofactor>
    <text evidence="6">Binds 1 zinc ion per subunit.</text>
</comment>
<dbReference type="PANTHER" id="PTHR34978:SF3">
    <property type="entry name" value="SLR0241 PROTEIN"/>
    <property type="match status" value="1"/>
</dbReference>
<comment type="caution">
    <text evidence="9">The sequence shown here is derived from an EMBL/GenBank/DDBJ whole genome shotgun (WGS) entry which is preliminary data.</text>
</comment>
<dbReference type="PANTHER" id="PTHR34978">
    <property type="entry name" value="POSSIBLE SENSOR-TRANSDUCER PROTEIN BLAR"/>
    <property type="match status" value="1"/>
</dbReference>
<dbReference type="InterPro" id="IPR001915">
    <property type="entry name" value="Peptidase_M48"/>
</dbReference>
<dbReference type="CDD" id="cd07326">
    <property type="entry name" value="M56_BlaR1_MecR1_like"/>
    <property type="match status" value="1"/>
</dbReference>
<keyword evidence="10" id="KW-1185">Reference proteome</keyword>
<dbReference type="EMBL" id="MWIH01000005">
    <property type="protein sequence ID" value="OQO92997.1"/>
    <property type="molecule type" value="Genomic_DNA"/>
</dbReference>
<gene>
    <name evidence="9" type="ORF">B1813_12880</name>
</gene>
<evidence type="ECO:0000256" key="3">
    <source>
        <dbReference type="ARBA" id="ARBA00022801"/>
    </source>
</evidence>
<keyword evidence="2" id="KW-0479">Metal-binding</keyword>
<evidence type="ECO:0000256" key="7">
    <source>
        <dbReference type="SAM" id="Phobius"/>
    </source>
</evidence>
<dbReference type="STRING" id="1962155.B1813_12880"/>
<evidence type="ECO:0000256" key="4">
    <source>
        <dbReference type="ARBA" id="ARBA00022833"/>
    </source>
</evidence>
<sequence length="298" mass="32440">MILLGHQVVAAVVAVVVMVWLLRSRWTYAHPRPALVLWQISGLTFVVAAVGVLLGFGLAPFHRGFLPALLDLPSRWSELDVWHLAAVAAGLLLAGWLVVNQFLSFRSTARARARHRLLLQLVAQPNSDAFVVDHPVAVAYCVPGRHPHIVVSAGARRLLSEVELAAVLAHERAHARERHDLVIAPFQALRRLLPRSQVLTRVSSTIELLVEMCADDRAARQHGREPLARALERFHASGPAGAPAGALAVAAADTPVQARIRRLRHPERLAFPLVWPLACGLLLTALATSASIFAVPLH</sequence>
<reference evidence="9 10" key="1">
    <citation type="submission" date="2017-02" db="EMBL/GenBank/DDBJ databases">
        <title>Draft genome of Saccharomonospora sp. 154.</title>
        <authorList>
            <person name="Alonso-Carmona G.S."/>
            <person name="De La Haba R."/>
            <person name="Vera-Gargallo B."/>
            <person name="Sandoval-Trujillo A.H."/>
            <person name="Ramirez-Duran N."/>
            <person name="Ventosa A."/>
        </authorList>
    </citation>
    <scope>NUCLEOTIDE SEQUENCE [LARGE SCALE GENOMIC DNA]</scope>
    <source>
        <strain evidence="9 10">LRS4.154</strain>
    </source>
</reference>
<name>A0A1V9A785_SACPI</name>
<dbReference type="GO" id="GO:0006508">
    <property type="term" value="P:proteolysis"/>
    <property type="evidence" value="ECO:0007669"/>
    <property type="project" value="UniProtKB-KW"/>
</dbReference>
<dbReference type="GO" id="GO:0004222">
    <property type="term" value="F:metalloendopeptidase activity"/>
    <property type="evidence" value="ECO:0007669"/>
    <property type="project" value="InterPro"/>
</dbReference>
<dbReference type="InterPro" id="IPR052173">
    <property type="entry name" value="Beta-lactam_resp_regulator"/>
</dbReference>
<feature type="transmembrane region" description="Helical" evidence="7">
    <location>
        <begin position="269"/>
        <end position="295"/>
    </location>
</feature>
<dbReference type="AlphaFoldDB" id="A0A1V9A785"/>
<keyword evidence="7" id="KW-0812">Transmembrane</keyword>
<keyword evidence="3 6" id="KW-0378">Hydrolase</keyword>
<feature type="transmembrane region" description="Helical" evidence="7">
    <location>
        <begin position="81"/>
        <end position="103"/>
    </location>
</feature>
<dbReference type="Proteomes" id="UP000192591">
    <property type="component" value="Unassembled WGS sequence"/>
</dbReference>
<comment type="similarity">
    <text evidence="6">Belongs to the peptidase M48 family.</text>
</comment>
<keyword evidence="4 6" id="KW-0862">Zinc</keyword>
<feature type="transmembrane region" description="Helical" evidence="7">
    <location>
        <begin position="35"/>
        <end position="61"/>
    </location>
</feature>
<feature type="domain" description="Peptidase M48" evidence="8">
    <location>
        <begin position="123"/>
        <end position="185"/>
    </location>
</feature>
<dbReference type="Pfam" id="PF01435">
    <property type="entry name" value="Peptidase_M48"/>
    <property type="match status" value="1"/>
</dbReference>
<evidence type="ECO:0000256" key="5">
    <source>
        <dbReference type="ARBA" id="ARBA00023049"/>
    </source>
</evidence>
<dbReference type="GO" id="GO:0046872">
    <property type="term" value="F:metal ion binding"/>
    <property type="evidence" value="ECO:0007669"/>
    <property type="project" value="UniProtKB-KW"/>
</dbReference>
<dbReference type="RefSeq" id="WP_081192037.1">
    <property type="nucleotide sequence ID" value="NZ_MWIH01000005.1"/>
</dbReference>
<keyword evidence="7" id="KW-1133">Transmembrane helix</keyword>
<evidence type="ECO:0000256" key="6">
    <source>
        <dbReference type="RuleBase" id="RU003983"/>
    </source>
</evidence>
<protein>
    <submittedName>
        <fullName evidence="9">Peptidase</fullName>
    </submittedName>
</protein>
<evidence type="ECO:0000313" key="10">
    <source>
        <dbReference type="Proteomes" id="UP000192591"/>
    </source>
</evidence>
<dbReference type="Gene3D" id="3.30.2010.10">
    <property type="entry name" value="Metalloproteases ('zincins'), catalytic domain"/>
    <property type="match status" value="1"/>
</dbReference>
<proteinExistence type="inferred from homology"/>
<feature type="transmembrane region" description="Helical" evidence="7">
    <location>
        <begin position="6"/>
        <end position="23"/>
    </location>
</feature>
<keyword evidence="7" id="KW-0472">Membrane</keyword>
<evidence type="ECO:0000256" key="1">
    <source>
        <dbReference type="ARBA" id="ARBA00022670"/>
    </source>
</evidence>
<organism evidence="9 10">
    <name type="scientific">Saccharomonospora piscinae</name>
    <dbReference type="NCBI Taxonomy" id="687388"/>
    <lineage>
        <taxon>Bacteria</taxon>
        <taxon>Bacillati</taxon>
        <taxon>Actinomycetota</taxon>
        <taxon>Actinomycetes</taxon>
        <taxon>Pseudonocardiales</taxon>
        <taxon>Pseudonocardiaceae</taxon>
        <taxon>Saccharomonospora</taxon>
    </lineage>
</organism>
<keyword evidence="5 6" id="KW-0482">Metalloprotease</keyword>
<keyword evidence="1 6" id="KW-0645">Protease</keyword>
<evidence type="ECO:0000256" key="2">
    <source>
        <dbReference type="ARBA" id="ARBA00022723"/>
    </source>
</evidence>
<evidence type="ECO:0000259" key="8">
    <source>
        <dbReference type="Pfam" id="PF01435"/>
    </source>
</evidence>
<accession>A0A1V9A785</accession>
<evidence type="ECO:0000313" key="9">
    <source>
        <dbReference type="EMBL" id="OQO92997.1"/>
    </source>
</evidence>